<reference evidence="1 2" key="1">
    <citation type="submission" date="2019-01" db="EMBL/GenBank/DDBJ databases">
        <title>Coherence of Microcystis species and biogeography revealed through population genomics.</title>
        <authorList>
            <person name="Perez-Carrascal O.M."/>
            <person name="Terrat Y."/>
            <person name="Giani A."/>
            <person name="Fortin N."/>
            <person name="Tromas N."/>
            <person name="Shapiro B.J."/>
        </authorList>
    </citation>
    <scope>NUCLEOTIDE SEQUENCE [LARGE SCALE GENOMIC DNA]</scope>
    <source>
        <strain evidence="1">Ma_MB_S_20031200_S102</strain>
    </source>
</reference>
<sequence>MGEVAQIVGTSPHTPEKWQLSGSIFPASESKAVSRCYSVNDLFNLEEVNRPLFAYVEVSSHDQKLVNNIKVLTPVFADNLAELIRGCLEDLLIKVFYQKGEFKLI</sequence>
<accession>A0A552EI09</accession>
<dbReference type="Proteomes" id="UP000317708">
    <property type="component" value="Unassembled WGS sequence"/>
</dbReference>
<name>A0A552EI09_MICAE</name>
<protein>
    <submittedName>
        <fullName evidence="1">Uncharacterized protein</fullName>
    </submittedName>
</protein>
<comment type="caution">
    <text evidence="1">The sequence shown here is derived from an EMBL/GenBank/DDBJ whole genome shotgun (WGS) entry which is preliminary data.</text>
</comment>
<evidence type="ECO:0000313" key="2">
    <source>
        <dbReference type="Proteomes" id="UP000317708"/>
    </source>
</evidence>
<organism evidence="1 2">
    <name type="scientific">Microcystis aeruginosa Ma_MB_S_20031200_S102</name>
    <dbReference type="NCBI Taxonomy" id="2486254"/>
    <lineage>
        <taxon>Bacteria</taxon>
        <taxon>Bacillati</taxon>
        <taxon>Cyanobacteriota</taxon>
        <taxon>Cyanophyceae</taxon>
        <taxon>Oscillatoriophycideae</taxon>
        <taxon>Chroococcales</taxon>
        <taxon>Microcystaceae</taxon>
        <taxon>Microcystis</taxon>
    </lineage>
</organism>
<dbReference type="EMBL" id="SFBI01000141">
    <property type="protein sequence ID" value="TRU34031.1"/>
    <property type="molecule type" value="Genomic_DNA"/>
</dbReference>
<proteinExistence type="predicted"/>
<gene>
    <name evidence="1" type="ORF">EWV92_16225</name>
</gene>
<dbReference type="AlphaFoldDB" id="A0A552EI09"/>
<evidence type="ECO:0000313" key="1">
    <source>
        <dbReference type="EMBL" id="TRU34031.1"/>
    </source>
</evidence>